<dbReference type="EMBL" id="JAFIMR010000008">
    <property type="protein sequence ID" value="KAI1875446.1"/>
    <property type="molecule type" value="Genomic_DNA"/>
</dbReference>
<feature type="compositionally biased region" description="Polar residues" evidence="1">
    <location>
        <begin position="1"/>
        <end position="17"/>
    </location>
</feature>
<evidence type="ECO:0000256" key="1">
    <source>
        <dbReference type="SAM" id="MobiDB-lite"/>
    </source>
</evidence>
<proteinExistence type="predicted"/>
<keyword evidence="3" id="KW-1185">Reference proteome</keyword>
<feature type="region of interest" description="Disordered" evidence="1">
    <location>
        <begin position="1"/>
        <end position="41"/>
    </location>
</feature>
<organism evidence="2 3">
    <name type="scientific">Neoarthrinium moseri</name>
    <dbReference type="NCBI Taxonomy" id="1658444"/>
    <lineage>
        <taxon>Eukaryota</taxon>
        <taxon>Fungi</taxon>
        <taxon>Dikarya</taxon>
        <taxon>Ascomycota</taxon>
        <taxon>Pezizomycotina</taxon>
        <taxon>Sordariomycetes</taxon>
        <taxon>Xylariomycetidae</taxon>
        <taxon>Amphisphaeriales</taxon>
        <taxon>Apiosporaceae</taxon>
        <taxon>Neoarthrinium</taxon>
    </lineage>
</organism>
<protein>
    <submittedName>
        <fullName evidence="2">Uncharacterized protein</fullName>
    </submittedName>
</protein>
<sequence length="131" mass="14221">MFGPVQKSTGLASVSTEVESEDRDGPVLSPDCNYNSGKPRESLTDDWIIRQDGERCWLTRGDSRRKLMHGKYERATWDWDVEPGGLTAAAANEHHPVPAALTRVPAPQRRVPGLAGANLLVTAVSTVPVSS</sequence>
<comment type="caution">
    <text evidence="2">The sequence shown here is derived from an EMBL/GenBank/DDBJ whole genome shotgun (WGS) entry which is preliminary data.</text>
</comment>
<evidence type="ECO:0000313" key="3">
    <source>
        <dbReference type="Proteomes" id="UP000829685"/>
    </source>
</evidence>
<name>A0A9P9WQV2_9PEZI</name>
<reference evidence="2" key="1">
    <citation type="submission" date="2021-03" db="EMBL/GenBank/DDBJ databases">
        <title>Revisited historic fungal species revealed as producer of novel bioactive compounds through whole genome sequencing and comparative genomics.</title>
        <authorList>
            <person name="Vignolle G.A."/>
            <person name="Hochenegger N."/>
            <person name="Mach R.L."/>
            <person name="Mach-Aigner A.R."/>
            <person name="Javad Rahimi M."/>
            <person name="Salim K.A."/>
            <person name="Chan C.M."/>
            <person name="Lim L.B.L."/>
            <person name="Cai F."/>
            <person name="Druzhinina I.S."/>
            <person name="U'Ren J.M."/>
            <person name="Derntl C."/>
        </authorList>
    </citation>
    <scope>NUCLEOTIDE SEQUENCE</scope>
    <source>
        <strain evidence="2">TUCIM 5799</strain>
    </source>
</reference>
<dbReference type="Proteomes" id="UP000829685">
    <property type="component" value="Unassembled WGS sequence"/>
</dbReference>
<dbReference type="AlphaFoldDB" id="A0A9P9WQV2"/>
<evidence type="ECO:0000313" key="2">
    <source>
        <dbReference type="EMBL" id="KAI1875446.1"/>
    </source>
</evidence>
<accession>A0A9P9WQV2</accession>
<gene>
    <name evidence="2" type="ORF">JX265_004504</name>
</gene>